<dbReference type="AlphaFoldDB" id="A0A8H4KWQ4"/>
<dbReference type="EMBL" id="JAADJG010000035">
    <property type="protein sequence ID" value="KAF4457069.1"/>
    <property type="molecule type" value="Genomic_DNA"/>
</dbReference>
<evidence type="ECO:0000313" key="3">
    <source>
        <dbReference type="Proteomes" id="UP000605986"/>
    </source>
</evidence>
<accession>A0A8H4KWQ4</accession>
<evidence type="ECO:0000256" key="1">
    <source>
        <dbReference type="SAM" id="MobiDB-lite"/>
    </source>
</evidence>
<organism evidence="2 3">
    <name type="scientific">Fusarium austroafricanum</name>
    <dbReference type="NCBI Taxonomy" id="2364996"/>
    <lineage>
        <taxon>Eukaryota</taxon>
        <taxon>Fungi</taxon>
        <taxon>Dikarya</taxon>
        <taxon>Ascomycota</taxon>
        <taxon>Pezizomycotina</taxon>
        <taxon>Sordariomycetes</taxon>
        <taxon>Hypocreomycetidae</taxon>
        <taxon>Hypocreales</taxon>
        <taxon>Nectriaceae</taxon>
        <taxon>Fusarium</taxon>
        <taxon>Fusarium concolor species complex</taxon>
    </lineage>
</organism>
<gene>
    <name evidence="2" type="ORF">F53441_935</name>
</gene>
<protein>
    <submittedName>
        <fullName evidence="2">Uncharacterized protein</fullName>
    </submittedName>
</protein>
<keyword evidence="3" id="KW-1185">Reference proteome</keyword>
<dbReference type="Proteomes" id="UP000605986">
    <property type="component" value="Unassembled WGS sequence"/>
</dbReference>
<comment type="caution">
    <text evidence="2">The sequence shown here is derived from an EMBL/GenBank/DDBJ whole genome shotgun (WGS) entry which is preliminary data.</text>
</comment>
<proteinExistence type="predicted"/>
<reference evidence="2" key="1">
    <citation type="submission" date="2020-01" db="EMBL/GenBank/DDBJ databases">
        <title>Identification and distribution of gene clusters putatively required for synthesis of sphingolipid metabolism inhibitors in phylogenetically diverse species of the filamentous fungus Fusarium.</title>
        <authorList>
            <person name="Kim H.-S."/>
            <person name="Busman M."/>
            <person name="Brown D.W."/>
            <person name="Divon H."/>
            <person name="Uhlig S."/>
            <person name="Proctor R.H."/>
        </authorList>
    </citation>
    <scope>NUCLEOTIDE SEQUENCE</scope>
    <source>
        <strain evidence="2">NRRL 53441</strain>
    </source>
</reference>
<feature type="region of interest" description="Disordered" evidence="1">
    <location>
        <begin position="57"/>
        <end position="81"/>
    </location>
</feature>
<sequence>MTPQPPLRGATGWSPVPCGRGPDTAQNFSNPRPKLGLSAVISTPLRLQSRAADRLKRPPYPAISNHGAGSPPQATGEGPELGARENDVMYLMDASSTTTFMATSSRRYKTSARSSYLPLDDLVLPSILHHAPLVCARDVGIVTALTSTLVIIGSETETLRNVAQLVQQVDTDLCPCTTIEWDLTLYSRVPNPQ</sequence>
<feature type="region of interest" description="Disordered" evidence="1">
    <location>
        <begin position="1"/>
        <end position="35"/>
    </location>
</feature>
<evidence type="ECO:0000313" key="2">
    <source>
        <dbReference type="EMBL" id="KAF4457069.1"/>
    </source>
</evidence>
<name>A0A8H4KWQ4_9HYPO</name>